<reference evidence="11 12" key="1">
    <citation type="submission" date="2020-08" db="EMBL/GenBank/DDBJ databases">
        <title>Genomic Encyclopedia of Type Strains, Phase IV (KMG-IV): sequencing the most valuable type-strain genomes for metagenomic binning, comparative biology and taxonomic classification.</title>
        <authorList>
            <person name="Goeker M."/>
        </authorList>
    </citation>
    <scope>NUCLEOTIDE SEQUENCE [LARGE SCALE GENOMIC DNA]</scope>
    <source>
        <strain evidence="11 12">DSM 23562</strain>
    </source>
</reference>
<dbReference type="GO" id="GO:0016020">
    <property type="term" value="C:membrane"/>
    <property type="evidence" value="ECO:0007669"/>
    <property type="project" value="GOC"/>
</dbReference>
<dbReference type="EC" id="2.4.1.182" evidence="2"/>
<comment type="catalytic activity">
    <reaction evidence="9">
        <text>a lipid X + a UDP-2-N,3-O-bis[(3R)-3-hydroxyacyl]-alpha-D-glucosamine = a lipid A disaccharide + UDP + H(+)</text>
        <dbReference type="Rhea" id="RHEA:67828"/>
        <dbReference type="ChEBI" id="CHEBI:15378"/>
        <dbReference type="ChEBI" id="CHEBI:58223"/>
        <dbReference type="ChEBI" id="CHEBI:137748"/>
        <dbReference type="ChEBI" id="CHEBI:176338"/>
        <dbReference type="ChEBI" id="CHEBI:176343"/>
        <dbReference type="EC" id="2.4.1.182"/>
    </reaction>
</comment>
<evidence type="ECO:0000256" key="7">
    <source>
        <dbReference type="ARBA" id="ARBA00022679"/>
    </source>
</evidence>
<evidence type="ECO:0000313" key="12">
    <source>
        <dbReference type="Proteomes" id="UP000520814"/>
    </source>
</evidence>
<dbReference type="Gene3D" id="3.40.50.2000">
    <property type="entry name" value="Glycogen Phosphorylase B"/>
    <property type="match status" value="1"/>
</dbReference>
<evidence type="ECO:0000256" key="9">
    <source>
        <dbReference type="ARBA" id="ARBA00048975"/>
    </source>
</evidence>
<accession>A0A7W9STR1</accession>
<dbReference type="GO" id="GO:0005543">
    <property type="term" value="F:phospholipid binding"/>
    <property type="evidence" value="ECO:0007669"/>
    <property type="project" value="TreeGrafter"/>
</dbReference>
<dbReference type="AlphaFoldDB" id="A0A7W9STR1"/>
<dbReference type="RefSeq" id="WP_184199743.1">
    <property type="nucleotide sequence ID" value="NZ_JACHGW010000003.1"/>
</dbReference>
<keyword evidence="6 11" id="KW-0328">Glycosyltransferase</keyword>
<proteinExistence type="predicted"/>
<dbReference type="GO" id="GO:0009245">
    <property type="term" value="P:lipid A biosynthetic process"/>
    <property type="evidence" value="ECO:0007669"/>
    <property type="project" value="UniProtKB-KW"/>
</dbReference>
<dbReference type="Pfam" id="PF02684">
    <property type="entry name" value="LpxB"/>
    <property type="match status" value="2"/>
</dbReference>
<protein>
    <recommendedName>
        <fullName evidence="3">Lipid-A-disaccharide synthase</fullName>
        <ecNumber evidence="2">2.4.1.182</ecNumber>
    </recommendedName>
</protein>
<keyword evidence="7 11" id="KW-0808">Transferase</keyword>
<dbReference type="PANTHER" id="PTHR30372">
    <property type="entry name" value="LIPID-A-DISACCHARIDE SYNTHASE"/>
    <property type="match status" value="1"/>
</dbReference>
<feature type="region of interest" description="Disordered" evidence="10">
    <location>
        <begin position="250"/>
        <end position="270"/>
    </location>
</feature>
<evidence type="ECO:0000256" key="6">
    <source>
        <dbReference type="ARBA" id="ARBA00022676"/>
    </source>
</evidence>
<keyword evidence="4" id="KW-0444">Lipid biosynthesis</keyword>
<name>A0A7W9STR1_ARMRO</name>
<evidence type="ECO:0000256" key="8">
    <source>
        <dbReference type="ARBA" id="ARBA00023098"/>
    </source>
</evidence>
<dbReference type="SUPFAM" id="SSF53756">
    <property type="entry name" value="UDP-Glycosyltransferase/glycogen phosphorylase"/>
    <property type="match status" value="2"/>
</dbReference>
<evidence type="ECO:0000256" key="3">
    <source>
        <dbReference type="ARBA" id="ARBA00020902"/>
    </source>
</evidence>
<sequence>MRVAITAAEASGDRVAGQLAHELRRLDPAVELYGSGGKWLREAGAEVIVDASSFGVIGLVAGMKLLPQMLAARRRLLAELKRRPPDVLIPIDAGAFHLGIGPIQGLVPWARKHLPQTKILYYFPPGSWRKTLKYTPLSGLVDAVASPFPWNASELNRLGVRAEFVGHPLLDLVKPTHTLPELAQKYGLDTDKPLVGLLPGSRSQEIDAILPTQLAAALQIAQRLPGVQFMIALAPTVDRTQVEAAIRAATQHHTAPRPAHKPSHETNRRQPVLAEGSVEELARRQKEWIEQAQAHRSESPVIPPFVILEDATYDMLSACDALICKSGTTTLEAAILGKPMVIVYKLSKANTLQIALVRKSLPRFVGMPNLIAGEEICPELLQDAATPEAIATHILDLLLDPDRMARMRRSLQGIRSQLGEPGGAERTARLALDLAQGSAPS</sequence>
<comment type="caution">
    <text evidence="11">The sequence shown here is derived from an EMBL/GenBank/DDBJ whole genome shotgun (WGS) entry which is preliminary data.</text>
</comment>
<keyword evidence="5" id="KW-0441">Lipid A biosynthesis</keyword>
<keyword evidence="8" id="KW-0443">Lipid metabolism</keyword>
<dbReference type="InterPro" id="IPR003835">
    <property type="entry name" value="Glyco_trans_19"/>
</dbReference>
<evidence type="ECO:0000256" key="4">
    <source>
        <dbReference type="ARBA" id="ARBA00022516"/>
    </source>
</evidence>
<dbReference type="GO" id="GO:0008915">
    <property type="term" value="F:lipid-A-disaccharide synthase activity"/>
    <property type="evidence" value="ECO:0007669"/>
    <property type="project" value="UniProtKB-EC"/>
</dbReference>
<dbReference type="PANTHER" id="PTHR30372:SF4">
    <property type="entry name" value="LIPID-A-DISACCHARIDE SYNTHASE, MITOCHONDRIAL-RELATED"/>
    <property type="match status" value="1"/>
</dbReference>
<evidence type="ECO:0000256" key="10">
    <source>
        <dbReference type="SAM" id="MobiDB-lite"/>
    </source>
</evidence>
<dbReference type="Proteomes" id="UP000520814">
    <property type="component" value="Unassembled WGS sequence"/>
</dbReference>
<keyword evidence="12" id="KW-1185">Reference proteome</keyword>
<comment type="function">
    <text evidence="1">Condensation of UDP-2,3-diacylglucosamine and 2,3-diacylglucosamine-1-phosphate to form lipid A disaccharide, a precursor of lipid A, a phosphorylated glycolipid that anchors the lipopolysaccharide to the outer membrane of the cell.</text>
</comment>
<organism evidence="11 12">
    <name type="scientific">Armatimonas rosea</name>
    <dbReference type="NCBI Taxonomy" id="685828"/>
    <lineage>
        <taxon>Bacteria</taxon>
        <taxon>Bacillati</taxon>
        <taxon>Armatimonadota</taxon>
        <taxon>Armatimonadia</taxon>
        <taxon>Armatimonadales</taxon>
        <taxon>Armatimonadaceae</taxon>
        <taxon>Armatimonas</taxon>
    </lineage>
</organism>
<evidence type="ECO:0000256" key="5">
    <source>
        <dbReference type="ARBA" id="ARBA00022556"/>
    </source>
</evidence>
<evidence type="ECO:0000256" key="2">
    <source>
        <dbReference type="ARBA" id="ARBA00012687"/>
    </source>
</evidence>
<gene>
    <name evidence="11" type="ORF">HNQ39_003678</name>
</gene>
<evidence type="ECO:0000256" key="1">
    <source>
        <dbReference type="ARBA" id="ARBA00002056"/>
    </source>
</evidence>
<dbReference type="EMBL" id="JACHGW010000003">
    <property type="protein sequence ID" value="MBB6051868.1"/>
    <property type="molecule type" value="Genomic_DNA"/>
</dbReference>
<evidence type="ECO:0000313" key="11">
    <source>
        <dbReference type="EMBL" id="MBB6051868.1"/>
    </source>
</evidence>